<name>A0A2P2QXN6_RHIMU</name>
<dbReference type="EMBL" id="GGEC01091295">
    <property type="protein sequence ID" value="MBX71779.1"/>
    <property type="molecule type" value="Transcribed_RNA"/>
</dbReference>
<dbReference type="AlphaFoldDB" id="A0A2P2QXN6"/>
<proteinExistence type="predicted"/>
<accession>A0A2P2QXN6</accession>
<organism evidence="1">
    <name type="scientific">Rhizophora mucronata</name>
    <name type="common">Asiatic mangrove</name>
    <dbReference type="NCBI Taxonomy" id="61149"/>
    <lineage>
        <taxon>Eukaryota</taxon>
        <taxon>Viridiplantae</taxon>
        <taxon>Streptophyta</taxon>
        <taxon>Embryophyta</taxon>
        <taxon>Tracheophyta</taxon>
        <taxon>Spermatophyta</taxon>
        <taxon>Magnoliopsida</taxon>
        <taxon>eudicotyledons</taxon>
        <taxon>Gunneridae</taxon>
        <taxon>Pentapetalae</taxon>
        <taxon>rosids</taxon>
        <taxon>fabids</taxon>
        <taxon>Malpighiales</taxon>
        <taxon>Rhizophoraceae</taxon>
        <taxon>Rhizophora</taxon>
    </lineage>
</organism>
<evidence type="ECO:0000313" key="1">
    <source>
        <dbReference type="EMBL" id="MBX71779.1"/>
    </source>
</evidence>
<sequence>MTYNWLLKFFIKNLLEILLKSNMAPSLSKFMILSMWSSYSLSF</sequence>
<protein>
    <submittedName>
        <fullName evidence="1">Uncharacterized protein</fullName>
    </submittedName>
</protein>
<reference evidence="1" key="1">
    <citation type="submission" date="2018-02" db="EMBL/GenBank/DDBJ databases">
        <title>Rhizophora mucronata_Transcriptome.</title>
        <authorList>
            <person name="Meera S.P."/>
            <person name="Sreeshan A."/>
            <person name="Augustine A."/>
        </authorList>
    </citation>
    <scope>NUCLEOTIDE SEQUENCE</scope>
    <source>
        <tissue evidence="1">Leaf</tissue>
    </source>
</reference>